<evidence type="ECO:0000256" key="6">
    <source>
        <dbReference type="RuleBase" id="RU367044"/>
    </source>
</evidence>
<feature type="transmembrane region" description="Helical" evidence="7">
    <location>
        <begin position="84"/>
        <end position="105"/>
    </location>
</feature>
<organism evidence="8 9">
    <name type="scientific">Arachis hypogaea</name>
    <name type="common">Peanut</name>
    <dbReference type="NCBI Taxonomy" id="3818"/>
    <lineage>
        <taxon>Eukaryota</taxon>
        <taxon>Viridiplantae</taxon>
        <taxon>Streptophyta</taxon>
        <taxon>Embryophyta</taxon>
        <taxon>Tracheophyta</taxon>
        <taxon>Spermatophyta</taxon>
        <taxon>Magnoliopsida</taxon>
        <taxon>eudicotyledons</taxon>
        <taxon>Gunneridae</taxon>
        <taxon>Pentapetalae</taxon>
        <taxon>rosids</taxon>
        <taxon>fabids</taxon>
        <taxon>Fabales</taxon>
        <taxon>Fabaceae</taxon>
        <taxon>Papilionoideae</taxon>
        <taxon>50 kb inversion clade</taxon>
        <taxon>dalbergioids sensu lato</taxon>
        <taxon>Dalbergieae</taxon>
        <taxon>Pterocarpus clade</taxon>
        <taxon>Arachis</taxon>
    </lineage>
</organism>
<dbReference type="Proteomes" id="UP000289738">
    <property type="component" value="Chromosome A05"/>
</dbReference>
<keyword evidence="7" id="KW-1133">Transmembrane helix</keyword>
<dbReference type="InterPro" id="IPR010264">
    <property type="entry name" value="Self-incomp_S1"/>
</dbReference>
<feature type="transmembrane region" description="Helical" evidence="7">
    <location>
        <begin position="7"/>
        <end position="26"/>
    </location>
</feature>
<evidence type="ECO:0000256" key="4">
    <source>
        <dbReference type="ARBA" id="ARBA00022525"/>
    </source>
</evidence>
<comment type="similarity">
    <text evidence="2 6">Belongs to the plant self-incompatibility (S1) protein family.</text>
</comment>
<dbReference type="GO" id="GO:0060320">
    <property type="term" value="P:rejection of self pollen"/>
    <property type="evidence" value="ECO:0007669"/>
    <property type="project" value="UniProtKB-KW"/>
</dbReference>
<dbReference type="Gramene" id="arahy.Tifrunner.gnm2.ann2.Ah05g299200.1">
    <property type="protein sequence ID" value="arahy.Tifrunner.gnm2.ann2.Ah05g299200.1-CDS-1"/>
    <property type="gene ID" value="arahy.Tifrunner.gnm2.ann2.Ah05g299200"/>
</dbReference>
<evidence type="ECO:0000313" key="8">
    <source>
        <dbReference type="EMBL" id="RYR57867.1"/>
    </source>
</evidence>
<dbReference type="EMBL" id="SDMP01000005">
    <property type="protein sequence ID" value="RYR57867.1"/>
    <property type="molecule type" value="Genomic_DNA"/>
</dbReference>
<sequence>MSISLSKVVVSMSMLLAIIFSLNFNVGGSGEDGWLPPATVVVSIYNRLNNKQLGVHCKDKHTDFGFQRVSVGHMWGFTFYPNPLWFTSLYFCSFTWYGAPVVHYFDIYDHKRDKNACATCVWDIFETGPCRVTDNASLQCYAWNKNHGV</sequence>
<evidence type="ECO:0000256" key="7">
    <source>
        <dbReference type="SAM" id="Phobius"/>
    </source>
</evidence>
<gene>
    <name evidence="8" type="ORF">Ahy_A05g023556</name>
</gene>
<accession>A0A445D3R6</accession>
<protein>
    <recommendedName>
        <fullName evidence="6">S-protein homolog</fullName>
    </recommendedName>
</protein>
<evidence type="ECO:0000256" key="1">
    <source>
        <dbReference type="ARBA" id="ARBA00004613"/>
    </source>
</evidence>
<evidence type="ECO:0000256" key="5">
    <source>
        <dbReference type="ARBA" id="ARBA00022729"/>
    </source>
</evidence>
<proteinExistence type="inferred from homology"/>
<keyword evidence="5" id="KW-0732">Signal</keyword>
<keyword evidence="7" id="KW-0472">Membrane</keyword>
<keyword evidence="3 6" id="KW-0713">Self-incompatibility</keyword>
<name>A0A445D3R6_ARAHY</name>
<dbReference type="Pfam" id="PF05938">
    <property type="entry name" value="Self-incomp_S1"/>
    <property type="match status" value="1"/>
</dbReference>
<dbReference type="GO" id="GO:0005576">
    <property type="term" value="C:extracellular region"/>
    <property type="evidence" value="ECO:0007669"/>
    <property type="project" value="UniProtKB-SubCell"/>
</dbReference>
<keyword evidence="9" id="KW-1185">Reference proteome</keyword>
<evidence type="ECO:0000313" key="9">
    <source>
        <dbReference type="Proteomes" id="UP000289738"/>
    </source>
</evidence>
<dbReference type="AlphaFoldDB" id="A0A445D3R6"/>
<comment type="caution">
    <text evidence="8">The sequence shown here is derived from an EMBL/GenBank/DDBJ whole genome shotgun (WGS) entry which is preliminary data.</text>
</comment>
<dbReference type="PANTHER" id="PTHR31232">
    <property type="match status" value="1"/>
</dbReference>
<evidence type="ECO:0000256" key="2">
    <source>
        <dbReference type="ARBA" id="ARBA00005581"/>
    </source>
</evidence>
<keyword evidence="7" id="KW-0812">Transmembrane</keyword>
<keyword evidence="4 6" id="KW-0964">Secreted</keyword>
<dbReference type="PANTHER" id="PTHR31232:SF43">
    <property type="entry name" value="S-PROTEIN HOMOLOG 29-RELATED"/>
    <property type="match status" value="1"/>
</dbReference>
<comment type="subcellular location">
    <subcellularLocation>
        <location evidence="1 6">Secreted</location>
    </subcellularLocation>
</comment>
<evidence type="ECO:0000256" key="3">
    <source>
        <dbReference type="ARBA" id="ARBA00022471"/>
    </source>
</evidence>
<reference evidence="8 9" key="1">
    <citation type="submission" date="2019-01" db="EMBL/GenBank/DDBJ databases">
        <title>Sequencing of cultivated peanut Arachis hypogaea provides insights into genome evolution and oil improvement.</title>
        <authorList>
            <person name="Chen X."/>
        </authorList>
    </citation>
    <scope>NUCLEOTIDE SEQUENCE [LARGE SCALE GENOMIC DNA]</scope>
    <source>
        <strain evidence="9">cv. Fuhuasheng</strain>
        <tissue evidence="8">Leaves</tissue>
    </source>
</reference>